<evidence type="ECO:0000313" key="2">
    <source>
        <dbReference type="WBParaSite" id="JU765_v2.g4782.t1"/>
    </source>
</evidence>
<sequence length="610" mass="70080">MSLVAATAIFIFFLIYFVEANPVFPDEMPPSPDRPNIVVLMVDDLGYGDILSYGNPTQEWNEVDQMIKEGTRFTHAYSADSMCSPSRAAFMTGRLPVRLGITGGARVFLPQDMGGLPQAEPTIAEMLKGAGYYTGMIGKWHLGINQHNATDGAYLPSKRGFDFVGLNLPFTNTWQCDTTKEYFEEGPDRNWCFLYNGDEIVQQPIKFEHLTEDLVNDWHRFLEERMATDQHKRPFFFYFSFPHVHSTQFANEFFKHSSNRGLFGDNVNEMAWAVGQVMDSLKKHNIHRNTLVVFMSDHGPHQELCNNGGSTAGLKGGKSNSYEGGFRIPFVTWMPGTVQAGVVSPEVIWSLDLYPTFRRLAYGQNQFKFDARHLDGTDVWPELQGYSASRRNNYNDVKHFLNESLSKRRPIYFYCNKNLMAIRYGDYKVHFMTSPIFKNFSMDPKLEEFCPGGKPKDDWYVSQTCPERQLIKHNPPLVYNLVADPYELYHLPSESDISKEMIKKAFELKHRHQKTVQVVDQQLGKFNPNLIPCCGTDCSCDKLTPELEVVKRRAFTKWPSHLPRNKTIGNGRSIYEFVATHVNHHYRRSLLVNDDSLERYIEAKLPLPFD</sequence>
<evidence type="ECO:0000313" key="1">
    <source>
        <dbReference type="Proteomes" id="UP000887576"/>
    </source>
</evidence>
<organism evidence="1 2">
    <name type="scientific">Panagrolaimus sp. JU765</name>
    <dbReference type="NCBI Taxonomy" id="591449"/>
    <lineage>
        <taxon>Eukaryota</taxon>
        <taxon>Metazoa</taxon>
        <taxon>Ecdysozoa</taxon>
        <taxon>Nematoda</taxon>
        <taxon>Chromadorea</taxon>
        <taxon>Rhabditida</taxon>
        <taxon>Tylenchina</taxon>
        <taxon>Panagrolaimomorpha</taxon>
        <taxon>Panagrolaimoidea</taxon>
        <taxon>Panagrolaimidae</taxon>
        <taxon>Panagrolaimus</taxon>
    </lineage>
</organism>
<dbReference type="WBParaSite" id="JU765_v2.g4782.t1">
    <property type="protein sequence ID" value="JU765_v2.g4782.t1"/>
    <property type="gene ID" value="JU765_v2.g4782"/>
</dbReference>
<reference evidence="2" key="1">
    <citation type="submission" date="2022-11" db="UniProtKB">
        <authorList>
            <consortium name="WormBaseParasite"/>
        </authorList>
    </citation>
    <scope>IDENTIFICATION</scope>
</reference>
<proteinExistence type="predicted"/>
<protein>
    <submittedName>
        <fullName evidence="2">Sulfatase N-terminal domain-containing protein</fullName>
    </submittedName>
</protein>
<accession>A0AC34R9H0</accession>
<dbReference type="Proteomes" id="UP000887576">
    <property type="component" value="Unplaced"/>
</dbReference>
<name>A0AC34R9H0_9BILA</name>